<reference evidence="1 2" key="1">
    <citation type="submission" date="2018-06" db="EMBL/GenBank/DDBJ databases">
        <authorList>
            <consortium name="Pathogen Informatics"/>
            <person name="Doyle S."/>
        </authorList>
    </citation>
    <scope>NUCLEOTIDE SEQUENCE [LARGE SCALE GENOMIC DNA]</scope>
    <source>
        <strain evidence="1 2">NCTC10359</strain>
    </source>
</reference>
<name>A0A378T455_MORLA</name>
<gene>
    <name evidence="1" type="ORF">NCTC10359_00186</name>
</gene>
<dbReference type="RefSeq" id="WP_115004714.1">
    <property type="nucleotide sequence ID" value="NZ_UGQU01000001.1"/>
</dbReference>
<evidence type="ECO:0000313" key="1">
    <source>
        <dbReference type="EMBL" id="STZ55592.1"/>
    </source>
</evidence>
<proteinExistence type="predicted"/>
<sequence length="70" mass="7760">MNKLSAFLDGVIRAFVITTDTQPSYHTHDAKTGISKTNDTAQDWQMVGVDISNASKKVANNMVRYEPKTT</sequence>
<evidence type="ECO:0000313" key="2">
    <source>
        <dbReference type="Proteomes" id="UP000254437"/>
    </source>
</evidence>
<dbReference type="EMBL" id="UGQU01000001">
    <property type="protein sequence ID" value="STZ55592.1"/>
    <property type="molecule type" value="Genomic_DNA"/>
</dbReference>
<dbReference type="Proteomes" id="UP000254437">
    <property type="component" value="Unassembled WGS sequence"/>
</dbReference>
<accession>A0A378T455</accession>
<organism evidence="1 2">
    <name type="scientific">Moraxella lacunata</name>
    <dbReference type="NCBI Taxonomy" id="477"/>
    <lineage>
        <taxon>Bacteria</taxon>
        <taxon>Pseudomonadati</taxon>
        <taxon>Pseudomonadota</taxon>
        <taxon>Gammaproteobacteria</taxon>
        <taxon>Moraxellales</taxon>
        <taxon>Moraxellaceae</taxon>
        <taxon>Moraxella</taxon>
    </lineage>
</organism>
<protein>
    <submittedName>
        <fullName evidence="1">Uncharacterized protein</fullName>
    </submittedName>
</protein>
<dbReference type="AlphaFoldDB" id="A0A378T455"/>